<sequence>MALDGTVAFADRMRSSPQILPSDALMYHDLLGLPAARSRHGEPRHRKTYDQDLPVHANATAPARLPLTRCALLTEEIKALDGEIGSISTAARP</sequence>
<gene>
    <name evidence="1" type="ORF">FDG2_1725</name>
</gene>
<dbReference type="Proteomes" id="UP000199013">
    <property type="component" value="Unassembled WGS sequence"/>
</dbReference>
<protein>
    <submittedName>
        <fullName evidence="1">Uncharacterized protein</fullName>
    </submittedName>
</protein>
<dbReference type="EMBL" id="FLUV01000720">
    <property type="protein sequence ID" value="SBW20540.1"/>
    <property type="molecule type" value="Genomic_DNA"/>
</dbReference>
<name>A0A1C3NWA2_9ACTN</name>
<proteinExistence type="predicted"/>
<dbReference type="AlphaFoldDB" id="A0A1C3NWA2"/>
<evidence type="ECO:0000313" key="1">
    <source>
        <dbReference type="EMBL" id="SBW20540.1"/>
    </source>
</evidence>
<evidence type="ECO:0000313" key="2">
    <source>
        <dbReference type="Proteomes" id="UP000199013"/>
    </source>
</evidence>
<organism evidence="1 2">
    <name type="scientific">Candidatus Protofrankia californiensis</name>
    <dbReference type="NCBI Taxonomy" id="1839754"/>
    <lineage>
        <taxon>Bacteria</taxon>
        <taxon>Bacillati</taxon>
        <taxon>Actinomycetota</taxon>
        <taxon>Actinomycetes</taxon>
        <taxon>Frankiales</taxon>
        <taxon>Frankiaceae</taxon>
        <taxon>Protofrankia</taxon>
    </lineage>
</organism>
<accession>A0A1C3NWA2</accession>
<reference evidence="2" key="1">
    <citation type="submission" date="2016-02" db="EMBL/GenBank/DDBJ databases">
        <authorList>
            <person name="Wibberg D."/>
        </authorList>
    </citation>
    <scope>NUCLEOTIDE SEQUENCE [LARGE SCALE GENOMIC DNA]</scope>
</reference>
<keyword evidence="2" id="KW-1185">Reference proteome</keyword>